<feature type="transmembrane region" description="Helical" evidence="1">
    <location>
        <begin position="42"/>
        <end position="59"/>
    </location>
</feature>
<organism evidence="2 3">
    <name type="scientific">Bacillus oleivorans</name>
    <dbReference type="NCBI Taxonomy" id="1448271"/>
    <lineage>
        <taxon>Bacteria</taxon>
        <taxon>Bacillati</taxon>
        <taxon>Bacillota</taxon>
        <taxon>Bacilli</taxon>
        <taxon>Bacillales</taxon>
        <taxon>Bacillaceae</taxon>
        <taxon>Bacillus</taxon>
    </lineage>
</organism>
<sequence>MKTWVAILAILGGLAGIVSGFLVTAGGAVFGEEEMTDSGASVFWLSALAIFLGFLSWKWKTIAGIGLIIIAVYGFFANGLFFTIAFIFLLIAGILSFRIKKNA</sequence>
<accession>A0A285CZ46</accession>
<dbReference type="RefSeq" id="WP_097159378.1">
    <property type="nucleotide sequence ID" value="NZ_JBEPMQ010000005.1"/>
</dbReference>
<keyword evidence="3" id="KW-1185">Reference proteome</keyword>
<dbReference type="AlphaFoldDB" id="A0A285CZ46"/>
<evidence type="ECO:0000313" key="2">
    <source>
        <dbReference type="EMBL" id="SNX72844.1"/>
    </source>
</evidence>
<proteinExistence type="predicted"/>
<feature type="transmembrane region" description="Helical" evidence="1">
    <location>
        <begin position="65"/>
        <end position="97"/>
    </location>
</feature>
<evidence type="ECO:0000256" key="1">
    <source>
        <dbReference type="SAM" id="Phobius"/>
    </source>
</evidence>
<keyword evidence="1" id="KW-0812">Transmembrane</keyword>
<keyword evidence="1" id="KW-0472">Membrane</keyword>
<gene>
    <name evidence="2" type="ORF">SAMN05877753_106225</name>
</gene>
<dbReference type="Proteomes" id="UP000219546">
    <property type="component" value="Unassembled WGS sequence"/>
</dbReference>
<name>A0A285CZ46_9BACI</name>
<dbReference type="EMBL" id="OAOP01000006">
    <property type="protein sequence ID" value="SNX72844.1"/>
    <property type="molecule type" value="Genomic_DNA"/>
</dbReference>
<dbReference type="OrthoDB" id="2941499at2"/>
<evidence type="ECO:0008006" key="4">
    <source>
        <dbReference type="Google" id="ProtNLM"/>
    </source>
</evidence>
<keyword evidence="1" id="KW-1133">Transmembrane helix</keyword>
<evidence type="ECO:0000313" key="3">
    <source>
        <dbReference type="Proteomes" id="UP000219546"/>
    </source>
</evidence>
<reference evidence="2 3" key="1">
    <citation type="submission" date="2017-08" db="EMBL/GenBank/DDBJ databases">
        <authorList>
            <person name="de Groot N.N."/>
        </authorList>
    </citation>
    <scope>NUCLEOTIDE SEQUENCE [LARGE SCALE GENOMIC DNA]</scope>
    <source>
        <strain evidence="2 3">JC228</strain>
    </source>
</reference>
<protein>
    <recommendedName>
        <fullName evidence="4">DUF4064 domain-containing protein</fullName>
    </recommendedName>
</protein>
<feature type="transmembrane region" description="Helical" evidence="1">
    <location>
        <begin position="6"/>
        <end position="30"/>
    </location>
</feature>